<sequence length="395" mass="44874">MMSITSLSTFFKKIFPRHSGQSKPTTANTSAIPLIYSLESPKYQLFDLNGENTFSGWVFYFGEKVIAQLAVSTENTPINHFPVNIPRPDIATYVSSIPAAQTCGFSFTLPVLPVSTENIQVDVIFTDGTNAPFFTYDLNYLRVQKPNFIRYQEKMQQIPMPSGELVYLTQGHTFVEEYQNTIIPAVLNMQHYLEKSGVEIKKLQTLLDFGCGSARLLVGWHIISPHVRLYGCDLNTQLIEWAQNNLPEAIHCQLNGLHPPLPYHDRQFDCLYLISVFTHLSLGTQKQWIEEFKRILRIGGHILITLHGELYVQNTFHQQPEKIQEFATTGFVKIGQPTEEGANQYGAYHSFAFVKKLFAGFNIVGYFPKGNETAHNTLFQIAQSQDVYVLQYVGE</sequence>
<dbReference type="Gene3D" id="3.40.50.150">
    <property type="entry name" value="Vaccinia Virus protein VP39"/>
    <property type="match status" value="1"/>
</dbReference>
<dbReference type="HOGENOM" id="CLU_697674_0_0_6"/>
<reference evidence="2 3" key="1">
    <citation type="submission" date="2011-11" db="EMBL/GenBank/DDBJ databases">
        <title>Improved High-Quality Draft sequence of Beggiatoa alba B18lD.</title>
        <authorList>
            <consortium name="US DOE Joint Genome Institute"/>
            <person name="Lucas S."/>
            <person name="Han J."/>
            <person name="Lapidus A."/>
            <person name="Cheng J.-F."/>
            <person name="Goodwin L."/>
            <person name="Pitluck S."/>
            <person name="Peters L."/>
            <person name="Mikhailova N."/>
            <person name="Held B."/>
            <person name="Detter J.C."/>
            <person name="Han C."/>
            <person name="Tapia R."/>
            <person name="Land M."/>
            <person name="Hauser L."/>
            <person name="Kyrpides N."/>
            <person name="Ivanova N."/>
            <person name="Pagani I."/>
            <person name="Samuel K."/>
            <person name="Teske A."/>
            <person name="Mueller J."/>
            <person name="Woyke T."/>
        </authorList>
    </citation>
    <scope>NUCLEOTIDE SEQUENCE [LARGE SCALE GENOMIC DNA]</scope>
    <source>
        <strain evidence="2 3">B18LD</strain>
    </source>
</reference>
<proteinExistence type="predicted"/>
<dbReference type="SUPFAM" id="SSF53335">
    <property type="entry name" value="S-adenosyl-L-methionine-dependent methyltransferases"/>
    <property type="match status" value="1"/>
</dbReference>
<dbReference type="RefSeq" id="WP_002692353.1">
    <property type="nucleotide sequence ID" value="NZ_JH600070.1"/>
</dbReference>
<feature type="domain" description="Methyltransferase type 11" evidence="1">
    <location>
        <begin position="207"/>
        <end position="304"/>
    </location>
</feature>
<evidence type="ECO:0000259" key="1">
    <source>
        <dbReference type="Pfam" id="PF08241"/>
    </source>
</evidence>
<keyword evidence="2" id="KW-0808">Transferase</keyword>
<name>I3CL60_9GAMM</name>
<protein>
    <submittedName>
        <fullName evidence="2">Methylase involved in ubiquinone/menaquinone biosynthesis</fullName>
    </submittedName>
</protein>
<dbReference type="OrthoDB" id="9811589at2"/>
<organism evidence="2 3">
    <name type="scientific">Beggiatoa alba B18LD</name>
    <dbReference type="NCBI Taxonomy" id="395493"/>
    <lineage>
        <taxon>Bacteria</taxon>
        <taxon>Pseudomonadati</taxon>
        <taxon>Pseudomonadota</taxon>
        <taxon>Gammaproteobacteria</taxon>
        <taxon>Thiotrichales</taxon>
        <taxon>Thiotrichaceae</taxon>
        <taxon>Beggiatoa</taxon>
    </lineage>
</organism>
<dbReference type="GO" id="GO:0008757">
    <property type="term" value="F:S-adenosylmethionine-dependent methyltransferase activity"/>
    <property type="evidence" value="ECO:0007669"/>
    <property type="project" value="InterPro"/>
</dbReference>
<dbReference type="EMBL" id="JH600070">
    <property type="protein sequence ID" value="EIJ44353.1"/>
    <property type="molecule type" value="Genomic_DNA"/>
</dbReference>
<dbReference type="InterPro" id="IPR029063">
    <property type="entry name" value="SAM-dependent_MTases_sf"/>
</dbReference>
<gene>
    <name evidence="2" type="ORF">BegalDRAFT_3545</name>
</gene>
<evidence type="ECO:0000313" key="2">
    <source>
        <dbReference type="EMBL" id="EIJ44353.1"/>
    </source>
</evidence>
<dbReference type="GO" id="GO:0032259">
    <property type="term" value="P:methylation"/>
    <property type="evidence" value="ECO:0007669"/>
    <property type="project" value="UniProtKB-KW"/>
</dbReference>
<dbReference type="eggNOG" id="COG0500">
    <property type="taxonomic scope" value="Bacteria"/>
</dbReference>
<dbReference type="CDD" id="cd02440">
    <property type="entry name" value="AdoMet_MTases"/>
    <property type="match status" value="1"/>
</dbReference>
<dbReference type="STRING" id="395493.BegalDRAFT_3545"/>
<accession>I3CL60</accession>
<dbReference type="Proteomes" id="UP000005744">
    <property type="component" value="Unassembled WGS sequence"/>
</dbReference>
<dbReference type="AlphaFoldDB" id="I3CL60"/>
<keyword evidence="2" id="KW-0489">Methyltransferase</keyword>
<dbReference type="Pfam" id="PF08241">
    <property type="entry name" value="Methyltransf_11"/>
    <property type="match status" value="1"/>
</dbReference>
<keyword evidence="2" id="KW-0830">Ubiquinone</keyword>
<dbReference type="InterPro" id="IPR013216">
    <property type="entry name" value="Methyltransf_11"/>
</dbReference>
<keyword evidence="3" id="KW-1185">Reference proteome</keyword>
<evidence type="ECO:0000313" key="3">
    <source>
        <dbReference type="Proteomes" id="UP000005744"/>
    </source>
</evidence>